<keyword evidence="2" id="KW-1185">Reference proteome</keyword>
<sequence length="73" mass="7900">MLMLRPAFRSLEYPAPIDMPSMKLCRASPNIIMYATVALEVCRLRRVEPPLAGCALGLSTADGEVCLVESCTG</sequence>
<evidence type="ECO:0000313" key="2">
    <source>
        <dbReference type="Proteomes" id="UP000027135"/>
    </source>
</evidence>
<dbReference type="AlphaFoldDB" id="A0A067QS56"/>
<gene>
    <name evidence="1" type="ORF">L798_13550</name>
</gene>
<protein>
    <submittedName>
        <fullName evidence="1">Uncharacterized protein</fullName>
    </submittedName>
</protein>
<proteinExistence type="predicted"/>
<evidence type="ECO:0000313" key="1">
    <source>
        <dbReference type="EMBL" id="KDR12699.1"/>
    </source>
</evidence>
<accession>A0A067QS56</accession>
<dbReference type="EMBL" id="KK852996">
    <property type="protein sequence ID" value="KDR12699.1"/>
    <property type="molecule type" value="Genomic_DNA"/>
</dbReference>
<organism evidence="1 2">
    <name type="scientific">Zootermopsis nevadensis</name>
    <name type="common">Dampwood termite</name>
    <dbReference type="NCBI Taxonomy" id="136037"/>
    <lineage>
        <taxon>Eukaryota</taxon>
        <taxon>Metazoa</taxon>
        <taxon>Ecdysozoa</taxon>
        <taxon>Arthropoda</taxon>
        <taxon>Hexapoda</taxon>
        <taxon>Insecta</taxon>
        <taxon>Pterygota</taxon>
        <taxon>Neoptera</taxon>
        <taxon>Polyneoptera</taxon>
        <taxon>Dictyoptera</taxon>
        <taxon>Blattodea</taxon>
        <taxon>Blattoidea</taxon>
        <taxon>Termitoidae</taxon>
        <taxon>Termopsidae</taxon>
        <taxon>Zootermopsis</taxon>
    </lineage>
</organism>
<reference evidence="1 2" key="1">
    <citation type="journal article" date="2014" name="Nat. Commun.">
        <title>Molecular traces of alternative social organization in a termite genome.</title>
        <authorList>
            <person name="Terrapon N."/>
            <person name="Li C."/>
            <person name="Robertson H.M."/>
            <person name="Ji L."/>
            <person name="Meng X."/>
            <person name="Booth W."/>
            <person name="Chen Z."/>
            <person name="Childers C.P."/>
            <person name="Glastad K.M."/>
            <person name="Gokhale K."/>
            <person name="Gowin J."/>
            <person name="Gronenberg W."/>
            <person name="Hermansen R.A."/>
            <person name="Hu H."/>
            <person name="Hunt B.G."/>
            <person name="Huylmans A.K."/>
            <person name="Khalil S.M."/>
            <person name="Mitchell R.D."/>
            <person name="Munoz-Torres M.C."/>
            <person name="Mustard J.A."/>
            <person name="Pan H."/>
            <person name="Reese J.T."/>
            <person name="Scharf M.E."/>
            <person name="Sun F."/>
            <person name="Vogel H."/>
            <person name="Xiao J."/>
            <person name="Yang W."/>
            <person name="Yang Z."/>
            <person name="Yang Z."/>
            <person name="Zhou J."/>
            <person name="Zhu J."/>
            <person name="Brent C.S."/>
            <person name="Elsik C.G."/>
            <person name="Goodisman M.A."/>
            <person name="Liberles D.A."/>
            <person name="Roe R.M."/>
            <person name="Vargo E.L."/>
            <person name="Vilcinskas A."/>
            <person name="Wang J."/>
            <person name="Bornberg-Bauer E."/>
            <person name="Korb J."/>
            <person name="Zhang G."/>
            <person name="Liebig J."/>
        </authorList>
    </citation>
    <scope>NUCLEOTIDE SEQUENCE [LARGE SCALE GENOMIC DNA]</scope>
    <source>
        <tissue evidence="1">Whole organism</tissue>
    </source>
</reference>
<name>A0A067QS56_ZOONE</name>
<dbReference type="Proteomes" id="UP000027135">
    <property type="component" value="Unassembled WGS sequence"/>
</dbReference>
<dbReference type="InParanoid" id="A0A067QS56"/>